<proteinExistence type="predicted"/>
<name>A0A9R1VZD0_LACSA</name>
<evidence type="ECO:0000313" key="2">
    <source>
        <dbReference type="Proteomes" id="UP000235145"/>
    </source>
</evidence>
<sequence length="143" mass="16590">MVTWEKDTKSLTLPFFVFTKGYDNYFMLKIRYCGIFTKGPGRKYIDGIVAYVDDVDTDLFSVHGLDDMVRELRLIRVYIENGQTKLPSHYKSPSKAVIEELEPNSKPCRREVGSCSRKPDLNQFVNHVFKQSQVLDVDEGHDY</sequence>
<reference evidence="1 2" key="1">
    <citation type="journal article" date="2017" name="Nat. Commun.">
        <title>Genome assembly with in vitro proximity ligation data and whole-genome triplication in lettuce.</title>
        <authorList>
            <person name="Reyes-Chin-Wo S."/>
            <person name="Wang Z."/>
            <person name="Yang X."/>
            <person name="Kozik A."/>
            <person name="Arikit S."/>
            <person name="Song C."/>
            <person name="Xia L."/>
            <person name="Froenicke L."/>
            <person name="Lavelle D.O."/>
            <person name="Truco M.J."/>
            <person name="Xia R."/>
            <person name="Zhu S."/>
            <person name="Xu C."/>
            <person name="Xu H."/>
            <person name="Xu X."/>
            <person name="Cox K."/>
            <person name="Korf I."/>
            <person name="Meyers B.C."/>
            <person name="Michelmore R.W."/>
        </authorList>
    </citation>
    <scope>NUCLEOTIDE SEQUENCE [LARGE SCALE GENOMIC DNA]</scope>
    <source>
        <strain evidence="2">cv. Salinas</strain>
        <tissue evidence="1">Seedlings</tissue>
    </source>
</reference>
<dbReference type="EMBL" id="NBSK02000004">
    <property type="protein sequence ID" value="KAJ0214334.1"/>
    <property type="molecule type" value="Genomic_DNA"/>
</dbReference>
<accession>A0A9R1VZD0</accession>
<keyword evidence="2" id="KW-1185">Reference proteome</keyword>
<organism evidence="1 2">
    <name type="scientific">Lactuca sativa</name>
    <name type="common">Garden lettuce</name>
    <dbReference type="NCBI Taxonomy" id="4236"/>
    <lineage>
        <taxon>Eukaryota</taxon>
        <taxon>Viridiplantae</taxon>
        <taxon>Streptophyta</taxon>
        <taxon>Embryophyta</taxon>
        <taxon>Tracheophyta</taxon>
        <taxon>Spermatophyta</taxon>
        <taxon>Magnoliopsida</taxon>
        <taxon>eudicotyledons</taxon>
        <taxon>Gunneridae</taxon>
        <taxon>Pentapetalae</taxon>
        <taxon>asterids</taxon>
        <taxon>campanulids</taxon>
        <taxon>Asterales</taxon>
        <taxon>Asteraceae</taxon>
        <taxon>Cichorioideae</taxon>
        <taxon>Cichorieae</taxon>
        <taxon>Lactucinae</taxon>
        <taxon>Lactuca</taxon>
    </lineage>
</organism>
<dbReference type="AlphaFoldDB" id="A0A9R1VZD0"/>
<gene>
    <name evidence="1" type="ORF">LSAT_V11C400211140</name>
</gene>
<dbReference type="Proteomes" id="UP000235145">
    <property type="component" value="Unassembled WGS sequence"/>
</dbReference>
<protein>
    <submittedName>
        <fullName evidence="1">Uncharacterized protein</fullName>
    </submittedName>
</protein>
<comment type="caution">
    <text evidence="1">The sequence shown here is derived from an EMBL/GenBank/DDBJ whole genome shotgun (WGS) entry which is preliminary data.</text>
</comment>
<evidence type="ECO:0000313" key="1">
    <source>
        <dbReference type="EMBL" id="KAJ0214334.1"/>
    </source>
</evidence>